<dbReference type="Pfam" id="PF00005">
    <property type="entry name" value="ABC_tran"/>
    <property type="match status" value="2"/>
</dbReference>
<reference evidence="6 7" key="1">
    <citation type="submission" date="2024-07" db="EMBL/GenBank/DDBJ databases">
        <authorList>
            <person name="Lee S."/>
            <person name="Kang M."/>
        </authorList>
    </citation>
    <scope>NUCLEOTIDE SEQUENCE [LARGE SCALE GENOMIC DNA]</scope>
    <source>
        <strain evidence="6 7">DS6</strain>
    </source>
</reference>
<keyword evidence="1" id="KW-0813">Transport</keyword>
<dbReference type="GO" id="GO:0005524">
    <property type="term" value="F:ATP binding"/>
    <property type="evidence" value="ECO:0007669"/>
    <property type="project" value="UniProtKB-KW"/>
</dbReference>
<dbReference type="PANTHER" id="PTHR43790">
    <property type="entry name" value="CARBOHYDRATE TRANSPORT ATP-BINDING PROTEIN MG119-RELATED"/>
    <property type="match status" value="1"/>
</dbReference>
<keyword evidence="7" id="KW-1185">Reference proteome</keyword>
<keyword evidence="4 6" id="KW-0067">ATP-binding</keyword>
<dbReference type="PROSITE" id="PS50893">
    <property type="entry name" value="ABC_TRANSPORTER_2"/>
    <property type="match status" value="1"/>
</dbReference>
<dbReference type="PROSITE" id="PS00211">
    <property type="entry name" value="ABC_TRANSPORTER_1"/>
    <property type="match status" value="1"/>
</dbReference>
<evidence type="ECO:0000256" key="1">
    <source>
        <dbReference type="ARBA" id="ARBA00022448"/>
    </source>
</evidence>
<organism evidence="6 7">
    <name type="scientific">Nocardioides eburneus</name>
    <dbReference type="NCBI Taxonomy" id="3231482"/>
    <lineage>
        <taxon>Bacteria</taxon>
        <taxon>Bacillati</taxon>
        <taxon>Actinomycetota</taxon>
        <taxon>Actinomycetes</taxon>
        <taxon>Propionibacteriales</taxon>
        <taxon>Nocardioidaceae</taxon>
        <taxon>Nocardioides</taxon>
    </lineage>
</organism>
<name>A0ABV3SUW9_9ACTN</name>
<dbReference type="RefSeq" id="WP_367991451.1">
    <property type="nucleotide sequence ID" value="NZ_JBFPJR010000005.1"/>
</dbReference>
<keyword evidence="3" id="KW-0547">Nucleotide-binding</keyword>
<dbReference type="SMART" id="SM00382">
    <property type="entry name" value="AAA"/>
    <property type="match status" value="1"/>
</dbReference>
<sequence length="517" mass="55802">MRFGLFHALDGVDVTVHPGEIVALLGENGCGKSTLVKVLAGVNVPEPGGTLRLSGTEVPLPLSPGQFRELGLSFVHQDLGLARTLTVVENLMIADASAVSDRRMISWRKETKRVRALLKDYGVDVDPLLPINELPPVGQALVAIVRAAEELRRYRESGRVTQSILFLDEPTVFLPESEVEFLFDLVRTIVRDGASVVFISHDLDAVRRLCDRAIVLHDGVLAGEAQIDAVTDEQLIEMIVGKATGLVGATYRREDGATTADLPVVAEVSGLAGGRVEEADLTLHGGEIVGVAGLLGSGAEELPYLCFGAHRSTAGTLTVDGHRLRLPRLDAGEAVRHRIALVPADRRRDGIAASLTVGENATILVNEKFTRLGGVQFKKVRARIVELLEKYDVRPRNPSALLGRLSGGNQQKVVLAKWMEIEPHLLLLHEPTQGVDVAARASIYRHVRAATDDGMATLWVSSDFEELASVCDRVLVMADGRLRTELSGDEVTEDRISTAVYQYSTNAASVLAEVPGA</sequence>
<dbReference type="InterPro" id="IPR003593">
    <property type="entry name" value="AAA+_ATPase"/>
</dbReference>
<evidence type="ECO:0000313" key="7">
    <source>
        <dbReference type="Proteomes" id="UP001556631"/>
    </source>
</evidence>
<protein>
    <submittedName>
        <fullName evidence="6">Sugar ABC transporter ATP-binding protein</fullName>
    </submittedName>
</protein>
<accession>A0ABV3SUW9</accession>
<proteinExistence type="predicted"/>
<comment type="caution">
    <text evidence="6">The sequence shown here is derived from an EMBL/GenBank/DDBJ whole genome shotgun (WGS) entry which is preliminary data.</text>
</comment>
<dbReference type="CDD" id="cd03215">
    <property type="entry name" value="ABC_Carb_Monos_II"/>
    <property type="match status" value="1"/>
</dbReference>
<evidence type="ECO:0000256" key="2">
    <source>
        <dbReference type="ARBA" id="ARBA00022737"/>
    </source>
</evidence>
<dbReference type="InterPro" id="IPR027417">
    <property type="entry name" value="P-loop_NTPase"/>
</dbReference>
<dbReference type="Proteomes" id="UP001556631">
    <property type="component" value="Unassembled WGS sequence"/>
</dbReference>
<dbReference type="EMBL" id="JBFPJR010000005">
    <property type="protein sequence ID" value="MEX0426732.1"/>
    <property type="molecule type" value="Genomic_DNA"/>
</dbReference>
<evidence type="ECO:0000313" key="6">
    <source>
        <dbReference type="EMBL" id="MEX0426732.1"/>
    </source>
</evidence>
<evidence type="ECO:0000259" key="5">
    <source>
        <dbReference type="PROSITE" id="PS50893"/>
    </source>
</evidence>
<keyword evidence="2" id="KW-0677">Repeat</keyword>
<dbReference type="Gene3D" id="3.40.50.300">
    <property type="entry name" value="P-loop containing nucleotide triphosphate hydrolases"/>
    <property type="match status" value="2"/>
</dbReference>
<dbReference type="PANTHER" id="PTHR43790:SF9">
    <property type="entry name" value="GALACTOFURANOSE TRANSPORTER ATP-BINDING PROTEIN YTFR"/>
    <property type="match status" value="1"/>
</dbReference>
<gene>
    <name evidence="6" type="ORF">AB3X52_03795</name>
</gene>
<dbReference type="InterPro" id="IPR003439">
    <property type="entry name" value="ABC_transporter-like_ATP-bd"/>
</dbReference>
<dbReference type="InterPro" id="IPR050107">
    <property type="entry name" value="ABC_carbohydrate_import_ATPase"/>
</dbReference>
<evidence type="ECO:0000256" key="3">
    <source>
        <dbReference type="ARBA" id="ARBA00022741"/>
    </source>
</evidence>
<dbReference type="SUPFAM" id="SSF52540">
    <property type="entry name" value="P-loop containing nucleoside triphosphate hydrolases"/>
    <property type="match status" value="2"/>
</dbReference>
<evidence type="ECO:0000256" key="4">
    <source>
        <dbReference type="ARBA" id="ARBA00022840"/>
    </source>
</evidence>
<dbReference type="InterPro" id="IPR017871">
    <property type="entry name" value="ABC_transporter-like_CS"/>
</dbReference>
<feature type="domain" description="ABC transporter" evidence="5">
    <location>
        <begin position="1"/>
        <end position="504"/>
    </location>
</feature>